<accession>A0A6J6T708</accession>
<name>A0A6J6T708_9ZZZZ</name>
<proteinExistence type="predicted"/>
<feature type="compositionally biased region" description="Basic residues" evidence="1">
    <location>
        <begin position="27"/>
        <end position="46"/>
    </location>
</feature>
<protein>
    <submittedName>
        <fullName evidence="2">Unannotated protein</fullName>
    </submittedName>
</protein>
<evidence type="ECO:0000313" key="2">
    <source>
        <dbReference type="EMBL" id="CAB4742930.1"/>
    </source>
</evidence>
<feature type="region of interest" description="Disordered" evidence="1">
    <location>
        <begin position="1"/>
        <end position="46"/>
    </location>
</feature>
<gene>
    <name evidence="2" type="ORF">UFOPK2761_01445</name>
</gene>
<organism evidence="2">
    <name type="scientific">freshwater metagenome</name>
    <dbReference type="NCBI Taxonomy" id="449393"/>
    <lineage>
        <taxon>unclassified sequences</taxon>
        <taxon>metagenomes</taxon>
        <taxon>ecological metagenomes</taxon>
    </lineage>
</organism>
<evidence type="ECO:0000256" key="1">
    <source>
        <dbReference type="SAM" id="MobiDB-lite"/>
    </source>
</evidence>
<sequence>MARSGLITALSPATTARRADTDSNDGRRRRRRRRRNRRSNTRSRTN</sequence>
<dbReference type="EMBL" id="CAEZYQ010000010">
    <property type="protein sequence ID" value="CAB4742930.1"/>
    <property type="molecule type" value="Genomic_DNA"/>
</dbReference>
<reference evidence="2" key="1">
    <citation type="submission" date="2020-05" db="EMBL/GenBank/DDBJ databases">
        <authorList>
            <person name="Chiriac C."/>
            <person name="Salcher M."/>
            <person name="Ghai R."/>
            <person name="Kavagutti S V."/>
        </authorList>
    </citation>
    <scope>NUCLEOTIDE SEQUENCE</scope>
</reference>
<dbReference type="AlphaFoldDB" id="A0A6J6T708"/>
<feature type="compositionally biased region" description="Basic and acidic residues" evidence="1">
    <location>
        <begin position="17"/>
        <end position="26"/>
    </location>
</feature>